<comment type="caution">
    <text evidence="2">The sequence shown here is derived from an EMBL/GenBank/DDBJ whole genome shotgun (WGS) entry which is preliminary data.</text>
</comment>
<dbReference type="EMBL" id="JAATTO010000028">
    <property type="protein sequence ID" value="MBC9980556.1"/>
    <property type="molecule type" value="Genomic_DNA"/>
</dbReference>
<keyword evidence="3" id="KW-1185">Reference proteome</keyword>
<evidence type="ECO:0000256" key="1">
    <source>
        <dbReference type="SAM" id="Phobius"/>
    </source>
</evidence>
<sequence length="227" mass="25136">MPQWLQDLITGWPMIRANLPTFLVILVLMVGVVWYLFGQVYNQRLADRDSVISNKESEIALLKSQRDDYKDKLGGASPDQAKARIDTLEARLSKLEPRRLTASQQEELTRKLQLPAGLTPLVQIYQESSCFDCHILAENFVAAFSANPGWVVRNQVLMGGPHTVPSGIGVAFFDPNSTESKIVVDALRAAGLRFDRQPNLGNPQPHLPAVIPNPVIQITFTNAAPQP</sequence>
<proteinExistence type="predicted"/>
<keyword evidence="1" id="KW-0812">Transmembrane</keyword>
<feature type="transmembrane region" description="Helical" evidence="1">
    <location>
        <begin position="20"/>
        <end position="38"/>
    </location>
</feature>
<gene>
    <name evidence="2" type="ORF">HA482_20350</name>
</gene>
<name>A0ABR7UAF6_9BRAD</name>
<dbReference type="Proteomes" id="UP000639516">
    <property type="component" value="Unassembled WGS sequence"/>
</dbReference>
<protein>
    <submittedName>
        <fullName evidence="2">Uncharacterized protein</fullName>
    </submittedName>
</protein>
<dbReference type="RefSeq" id="WP_188099700.1">
    <property type="nucleotide sequence ID" value="NZ_JAANIH010000014.1"/>
</dbReference>
<evidence type="ECO:0000313" key="3">
    <source>
        <dbReference type="Proteomes" id="UP000639516"/>
    </source>
</evidence>
<accession>A0ABR7UAF6</accession>
<organism evidence="2 3">
    <name type="scientific">Bradyrhizobium campsiandrae</name>
    <dbReference type="NCBI Taxonomy" id="1729892"/>
    <lineage>
        <taxon>Bacteria</taxon>
        <taxon>Pseudomonadati</taxon>
        <taxon>Pseudomonadota</taxon>
        <taxon>Alphaproteobacteria</taxon>
        <taxon>Hyphomicrobiales</taxon>
        <taxon>Nitrobacteraceae</taxon>
        <taxon>Bradyrhizobium</taxon>
    </lineage>
</organism>
<keyword evidence="1" id="KW-1133">Transmembrane helix</keyword>
<evidence type="ECO:0000313" key="2">
    <source>
        <dbReference type="EMBL" id="MBC9980556.1"/>
    </source>
</evidence>
<keyword evidence="1" id="KW-0472">Membrane</keyword>
<reference evidence="2 3" key="1">
    <citation type="journal article" date="2020" name="Arch. Microbiol.">
        <title>Bradyrhizobium campsiandrae sp. nov., a nitrogen-fixing bacterial strain isolated from a native leguminous tree from the Amazon adapted to flooded conditions.</title>
        <authorList>
            <person name="Cabral Michel D."/>
            <person name="Martins da Costa E."/>
            <person name="Azarias Guimaraes A."/>
            <person name="Soares de Carvalho T."/>
            <person name="Santos de Castro Caputo P."/>
            <person name="Willems A."/>
            <person name="de Souza Moreira F.M."/>
        </authorList>
    </citation>
    <scope>NUCLEOTIDE SEQUENCE [LARGE SCALE GENOMIC DNA]</scope>
    <source>
        <strain evidence="3">INPA 384B</strain>
    </source>
</reference>